<sequence length="425" mass="47780">PYQTNLLRDGVRRYLQLPADQTVLILHAKVAQKSYGNEKRFFCPPPCVYLSGPGWKLKQEQIKGLFERALLCPCGVVRRVRKAGKAGLELLAATLCPWQGFGCAKALYISDTDKRKHFRLVLKLFFSNGEEIGTFHSKLIKVISKPSQKKQSLKNTDLCISSGSKVSLFNRLRSQTVSTRYLSVEGGAFIASARQWAAFTLHLADEHCTRSKFPLREGYIRYGSVVQLICTATGITLPPLIIRKVTKQYAMLDVDEPISQLHKCAFQFQGSDRMYLCLSTEKVIQFQASPCPKEANRELLNDGSCWTIIGTETVEYTFSESLACIREPVSPVPLITALQLTGGGDVAMLEVQGEYFHAHLKVWFGDVEAETMYRSPKSLMCVVPDVSAFGSDWRWLRYPITVPLLLIRDDGVIYSSSFTFTYTPE</sequence>
<dbReference type="GO" id="GO:0001228">
    <property type="term" value="F:DNA-binding transcription activator activity, RNA polymerase II-specific"/>
    <property type="evidence" value="ECO:0007669"/>
    <property type="project" value="InterPro"/>
</dbReference>
<name>A0A091H0K2_BUCRH</name>
<comment type="similarity">
    <text evidence="2">Belongs to the Su(H) family.</text>
</comment>
<feature type="domain" description="Beta-trefoil DNA-binding" evidence="12">
    <location>
        <begin position="158"/>
        <end position="306"/>
    </location>
</feature>
<comment type="subcellular location">
    <subcellularLocation>
        <location evidence="1">Nucleus</location>
    </subcellularLocation>
</comment>
<dbReference type="InterPro" id="IPR014756">
    <property type="entry name" value="Ig_E-set"/>
</dbReference>
<evidence type="ECO:0000256" key="7">
    <source>
        <dbReference type="ARBA" id="ARBA00023125"/>
    </source>
</evidence>
<dbReference type="FunFam" id="2.60.40.10:FF:000074">
    <property type="entry name" value="Recombining binding protein suppressor of hairless, putative"/>
    <property type="match status" value="1"/>
</dbReference>
<dbReference type="GO" id="GO:0000122">
    <property type="term" value="P:negative regulation of transcription by RNA polymerase II"/>
    <property type="evidence" value="ECO:0007669"/>
    <property type="project" value="UniProtKB-ARBA"/>
</dbReference>
<dbReference type="InterPro" id="IPR040159">
    <property type="entry name" value="CLS_fam"/>
</dbReference>
<dbReference type="InterPro" id="IPR013783">
    <property type="entry name" value="Ig-like_fold"/>
</dbReference>
<dbReference type="SUPFAM" id="SSF81296">
    <property type="entry name" value="E set domains"/>
    <property type="match status" value="1"/>
</dbReference>
<protein>
    <submittedName>
        <fullName evidence="13">Recombining binding protein suppressor of hairless-like</fullName>
    </submittedName>
</protein>
<evidence type="ECO:0000256" key="8">
    <source>
        <dbReference type="ARBA" id="ARBA00023159"/>
    </source>
</evidence>
<evidence type="ECO:0000256" key="5">
    <source>
        <dbReference type="ARBA" id="ARBA00022976"/>
    </source>
</evidence>
<evidence type="ECO:0000256" key="6">
    <source>
        <dbReference type="ARBA" id="ARBA00023015"/>
    </source>
</evidence>
<dbReference type="Pfam" id="PF09271">
    <property type="entry name" value="LAG1-DNAbind"/>
    <property type="match status" value="1"/>
</dbReference>
<keyword evidence="6" id="KW-0805">Transcription regulation</keyword>
<dbReference type="Pfam" id="PF09270">
    <property type="entry name" value="BTD"/>
    <property type="match status" value="1"/>
</dbReference>
<dbReference type="FunFam" id="2.60.40.1450:FF:000001">
    <property type="entry name" value="Recombining binding protein suppressor of hairless"/>
    <property type="match status" value="1"/>
</dbReference>
<accession>A0A091H0K2</accession>
<feature type="non-terminal residue" evidence="13">
    <location>
        <position position="1"/>
    </location>
</feature>
<keyword evidence="3" id="KW-0678">Repressor</keyword>
<evidence type="ECO:0000256" key="1">
    <source>
        <dbReference type="ARBA" id="ARBA00004123"/>
    </source>
</evidence>
<evidence type="ECO:0000256" key="10">
    <source>
        <dbReference type="ARBA" id="ARBA00023242"/>
    </source>
</evidence>
<keyword evidence="4" id="KW-0677">Repeat</keyword>
<dbReference type="GO" id="GO:0007221">
    <property type="term" value="P:positive regulation of transcription of Notch receptor target"/>
    <property type="evidence" value="ECO:0007669"/>
    <property type="project" value="UniProtKB-ARBA"/>
</dbReference>
<keyword evidence="14" id="KW-1185">Reference proteome</keyword>
<evidence type="ECO:0000313" key="14">
    <source>
        <dbReference type="Proteomes" id="UP000054064"/>
    </source>
</evidence>
<gene>
    <name evidence="13" type="ORF">N320_03066</name>
</gene>
<dbReference type="SUPFAM" id="SSF110217">
    <property type="entry name" value="DNA-binding protein LAG-1 (CSL)"/>
    <property type="match status" value="1"/>
</dbReference>
<dbReference type="Gene3D" id="2.60.40.1450">
    <property type="entry name" value="LAG1, DNA binding domain"/>
    <property type="match status" value="1"/>
</dbReference>
<dbReference type="Gene3D" id="2.60.40.10">
    <property type="entry name" value="Immunoglobulins"/>
    <property type="match status" value="1"/>
</dbReference>
<dbReference type="FunFam" id="2.80.10.50:FF:000003">
    <property type="entry name" value="recombining binding protein suppressor of hairless"/>
    <property type="match status" value="1"/>
</dbReference>
<evidence type="ECO:0000256" key="9">
    <source>
        <dbReference type="ARBA" id="ARBA00023163"/>
    </source>
</evidence>
<dbReference type="GO" id="GO:0048513">
    <property type="term" value="P:animal organ development"/>
    <property type="evidence" value="ECO:0007669"/>
    <property type="project" value="UniProtKB-ARBA"/>
</dbReference>
<keyword evidence="10" id="KW-0539">Nucleus</keyword>
<reference evidence="13 14" key="1">
    <citation type="submission" date="2014-04" db="EMBL/GenBank/DDBJ databases">
        <title>Genome evolution of avian class.</title>
        <authorList>
            <person name="Zhang G."/>
            <person name="Li C."/>
        </authorList>
    </citation>
    <scope>NUCLEOTIDE SEQUENCE [LARGE SCALE GENOMIC DNA]</scope>
    <source>
        <strain evidence="13">BGI_N320</strain>
    </source>
</reference>
<feature type="domain" description="RBP-J/Cbf11/Cbf12 DNA binding" evidence="11">
    <location>
        <begin position="22"/>
        <end position="157"/>
    </location>
</feature>
<dbReference type="InterPro" id="IPR008967">
    <property type="entry name" value="p53-like_TF_DNA-bd_sf"/>
</dbReference>
<keyword evidence="9" id="KW-0804">Transcription</keyword>
<keyword evidence="5" id="KW-0914">Notch signaling pathway</keyword>
<dbReference type="InterPro" id="IPR036358">
    <property type="entry name" value="BTD_sf"/>
</dbReference>
<organism evidence="13 14">
    <name type="scientific">Buceros rhinoceros silvestris</name>
    <dbReference type="NCBI Taxonomy" id="175836"/>
    <lineage>
        <taxon>Eukaryota</taxon>
        <taxon>Metazoa</taxon>
        <taxon>Chordata</taxon>
        <taxon>Craniata</taxon>
        <taxon>Vertebrata</taxon>
        <taxon>Euteleostomi</taxon>
        <taxon>Archelosauria</taxon>
        <taxon>Archosauria</taxon>
        <taxon>Dinosauria</taxon>
        <taxon>Saurischia</taxon>
        <taxon>Theropoda</taxon>
        <taxon>Coelurosauria</taxon>
        <taxon>Aves</taxon>
        <taxon>Neognathae</taxon>
        <taxon>Neoaves</taxon>
        <taxon>Telluraves</taxon>
        <taxon>Coraciimorphae</taxon>
        <taxon>Bucerotiformes</taxon>
        <taxon>Bucerotidae</taxon>
        <taxon>Buceros</taxon>
    </lineage>
</organism>
<dbReference type="InterPro" id="IPR038007">
    <property type="entry name" value="RBP-Jkappa_IPT"/>
</dbReference>
<dbReference type="AlphaFoldDB" id="A0A091H0K2"/>
<dbReference type="GO" id="GO:0005667">
    <property type="term" value="C:transcription regulator complex"/>
    <property type="evidence" value="ECO:0007669"/>
    <property type="project" value="UniProtKB-ARBA"/>
</dbReference>
<dbReference type="CDD" id="cd01176">
    <property type="entry name" value="IPT_RBP-Jkappa"/>
    <property type="match status" value="1"/>
</dbReference>
<evidence type="ECO:0000259" key="12">
    <source>
        <dbReference type="SMART" id="SM01268"/>
    </source>
</evidence>
<dbReference type="Gene3D" id="2.80.10.50">
    <property type="match status" value="1"/>
</dbReference>
<feature type="non-terminal residue" evidence="13">
    <location>
        <position position="425"/>
    </location>
</feature>
<evidence type="ECO:0000256" key="3">
    <source>
        <dbReference type="ARBA" id="ARBA00022491"/>
    </source>
</evidence>
<evidence type="ECO:0000256" key="4">
    <source>
        <dbReference type="ARBA" id="ARBA00022737"/>
    </source>
</evidence>
<dbReference type="GO" id="GO:0000978">
    <property type="term" value="F:RNA polymerase II cis-regulatory region sequence-specific DNA binding"/>
    <property type="evidence" value="ECO:0007669"/>
    <property type="project" value="InterPro"/>
</dbReference>
<dbReference type="InterPro" id="IPR015351">
    <property type="entry name" value="RBP-J/Cbf11/Cbf12_DNA-bd"/>
</dbReference>
<dbReference type="GO" id="GO:0005654">
    <property type="term" value="C:nucleoplasm"/>
    <property type="evidence" value="ECO:0007669"/>
    <property type="project" value="UniProtKB-ARBA"/>
</dbReference>
<dbReference type="InterPro" id="IPR037095">
    <property type="entry name" value="RBP-J/Cbf11_DNA-bd_sf"/>
</dbReference>
<dbReference type="EMBL" id="KL520177">
    <property type="protein sequence ID" value="KFO89361.1"/>
    <property type="molecule type" value="Genomic_DNA"/>
</dbReference>
<evidence type="ECO:0000313" key="13">
    <source>
        <dbReference type="EMBL" id="KFO89361.1"/>
    </source>
</evidence>
<evidence type="ECO:0000259" key="11">
    <source>
        <dbReference type="SMART" id="SM01267"/>
    </source>
</evidence>
<dbReference type="InterPro" id="IPR015350">
    <property type="entry name" value="Beta-trefoil_DNA-bd_dom"/>
</dbReference>
<dbReference type="SMART" id="SM01268">
    <property type="entry name" value="BTD"/>
    <property type="match status" value="1"/>
</dbReference>
<dbReference type="Pfam" id="PF20144">
    <property type="entry name" value="TIG_SUH"/>
    <property type="match status" value="1"/>
</dbReference>
<proteinExistence type="inferred from homology"/>
<dbReference type="SUPFAM" id="SSF49417">
    <property type="entry name" value="p53-like transcription factors"/>
    <property type="match status" value="1"/>
</dbReference>
<dbReference type="SMART" id="SM01267">
    <property type="entry name" value="LAG1_DNAbind"/>
    <property type="match status" value="1"/>
</dbReference>
<keyword evidence="8" id="KW-0010">Activator</keyword>
<evidence type="ECO:0000256" key="2">
    <source>
        <dbReference type="ARBA" id="ARBA00009704"/>
    </source>
</evidence>
<keyword evidence="7" id="KW-0238">DNA-binding</keyword>
<dbReference type="Proteomes" id="UP000054064">
    <property type="component" value="Unassembled WGS sequence"/>
</dbReference>
<dbReference type="PANTHER" id="PTHR10665">
    <property type="entry name" value="RECOMBINING BINDING PROTEIN SUPPRESSOR OF HAIRLESS"/>
    <property type="match status" value="1"/>
</dbReference>